<feature type="transmembrane region" description="Helical" evidence="2">
    <location>
        <begin position="223"/>
        <end position="248"/>
    </location>
</feature>
<keyword evidence="1" id="KW-0175">Coiled coil</keyword>
<proteinExistence type="predicted"/>
<dbReference type="GO" id="GO:0140359">
    <property type="term" value="F:ABC-type transporter activity"/>
    <property type="evidence" value="ECO:0007669"/>
    <property type="project" value="InterPro"/>
</dbReference>
<organism evidence="3 4">
    <name type="scientific">Clostridium cavendishii DSM 21758</name>
    <dbReference type="NCBI Taxonomy" id="1121302"/>
    <lineage>
        <taxon>Bacteria</taxon>
        <taxon>Bacillati</taxon>
        <taxon>Bacillota</taxon>
        <taxon>Clostridia</taxon>
        <taxon>Eubacteriales</taxon>
        <taxon>Clostridiaceae</taxon>
        <taxon>Clostridium</taxon>
    </lineage>
</organism>
<dbReference type="STRING" id="1121302.SAMN02745163_02677"/>
<feature type="transmembrane region" description="Helical" evidence="2">
    <location>
        <begin position="293"/>
        <end position="315"/>
    </location>
</feature>
<feature type="coiled-coil region" evidence="1">
    <location>
        <begin position="77"/>
        <end position="104"/>
    </location>
</feature>
<dbReference type="GO" id="GO:0005886">
    <property type="term" value="C:plasma membrane"/>
    <property type="evidence" value="ECO:0007669"/>
    <property type="project" value="UniProtKB-SubCell"/>
</dbReference>
<feature type="transmembrane region" description="Helical" evidence="2">
    <location>
        <begin position="169"/>
        <end position="192"/>
    </location>
</feature>
<sequence>MLFTLIRNEIRKILRRGKTWVVFALFATFLILLAIGNNIGEKSEQRFNAPERRIESIEHQIAYQKENLTSKEKSLSADEYSKLKTETEKRIQSLEEQKKSFEEIKADPSKSENLWKVKLDNDILGLEEELKDNSIPDQYKTNLQNELKNLKYLKDHNIKPMNRSEFTSYNYFAGLLKILGVFMLGIGLAIFMSDIVSGECTPATLKFLLIQPVSRGKVLFSKFISVILTSLGMILSLEAIAFLAIGIFKGFGNPDYPMNFGTKYAFDLGNIKDGANPLIEVANSTSMIPLSSFTLKAVLLQCLFIVACCSFIFMISTLVKSSMISMAISTATLIGCSILNQAVGQFRKISFLFFPSYGDSSSLLDGSISVFFNKPNVTMQFGIIVMIAWIIGCYLISHIIFSKKDILI</sequence>
<dbReference type="EMBL" id="FQZB01000011">
    <property type="protein sequence ID" value="SHJ84099.1"/>
    <property type="molecule type" value="Genomic_DNA"/>
</dbReference>
<gene>
    <name evidence="3" type="ORF">SAMN02745163_02677</name>
</gene>
<feature type="transmembrane region" description="Helical" evidence="2">
    <location>
        <begin position="378"/>
        <end position="401"/>
    </location>
</feature>
<dbReference type="Proteomes" id="UP000184310">
    <property type="component" value="Unassembled WGS sequence"/>
</dbReference>
<keyword evidence="2" id="KW-1133">Transmembrane helix</keyword>
<dbReference type="Pfam" id="PF12679">
    <property type="entry name" value="ABC2_membrane_2"/>
    <property type="match status" value="1"/>
</dbReference>
<evidence type="ECO:0000313" key="3">
    <source>
        <dbReference type="EMBL" id="SHJ84099.1"/>
    </source>
</evidence>
<dbReference type="PANTHER" id="PTHR37305:SF1">
    <property type="entry name" value="MEMBRANE PROTEIN"/>
    <property type="match status" value="1"/>
</dbReference>
<dbReference type="RefSeq" id="WP_072988482.1">
    <property type="nucleotide sequence ID" value="NZ_FQZB01000011.1"/>
</dbReference>
<dbReference type="OrthoDB" id="2024038at2"/>
<evidence type="ECO:0000313" key="4">
    <source>
        <dbReference type="Proteomes" id="UP000184310"/>
    </source>
</evidence>
<dbReference type="PANTHER" id="PTHR37305">
    <property type="entry name" value="INTEGRAL MEMBRANE PROTEIN-RELATED"/>
    <property type="match status" value="1"/>
</dbReference>
<reference evidence="3 4" key="1">
    <citation type="submission" date="2016-11" db="EMBL/GenBank/DDBJ databases">
        <authorList>
            <person name="Jaros S."/>
            <person name="Januszkiewicz K."/>
            <person name="Wedrychowicz H."/>
        </authorList>
    </citation>
    <scope>NUCLEOTIDE SEQUENCE [LARGE SCALE GENOMIC DNA]</scope>
    <source>
        <strain evidence="3 4">DSM 21758</strain>
    </source>
</reference>
<dbReference type="AlphaFoldDB" id="A0A1M6MKX0"/>
<accession>A0A1M6MKX0</accession>
<name>A0A1M6MKX0_9CLOT</name>
<feature type="transmembrane region" description="Helical" evidence="2">
    <location>
        <begin position="20"/>
        <end position="39"/>
    </location>
</feature>
<evidence type="ECO:0000256" key="1">
    <source>
        <dbReference type="SAM" id="Coils"/>
    </source>
</evidence>
<keyword evidence="2" id="KW-0472">Membrane</keyword>
<protein>
    <submittedName>
        <fullName evidence="3">ABC-2 type transport system permease protein</fullName>
    </submittedName>
</protein>
<keyword evidence="2" id="KW-0812">Transmembrane</keyword>
<feature type="transmembrane region" description="Helical" evidence="2">
    <location>
        <begin position="321"/>
        <end position="339"/>
    </location>
</feature>
<keyword evidence="4" id="KW-1185">Reference proteome</keyword>
<evidence type="ECO:0000256" key="2">
    <source>
        <dbReference type="SAM" id="Phobius"/>
    </source>
</evidence>